<dbReference type="STRING" id="1908257.BKK47_02635"/>
<dbReference type="Proteomes" id="UP000189426">
    <property type="component" value="Unassembled WGS sequence"/>
</dbReference>
<evidence type="ECO:0008006" key="3">
    <source>
        <dbReference type="Google" id="ProtNLM"/>
    </source>
</evidence>
<protein>
    <recommendedName>
        <fullName evidence="3">DUF4054 domain-containing protein</fullName>
    </recommendedName>
</protein>
<gene>
    <name evidence="1" type="ORF">BKK47_02635</name>
</gene>
<dbReference type="EMBL" id="MLHG01000015">
    <property type="protein sequence ID" value="OOF40944.1"/>
    <property type="molecule type" value="Genomic_DNA"/>
</dbReference>
<organism evidence="1 2">
    <name type="scientific">Rodentibacter mrazii</name>
    <dbReference type="NCBI Taxonomy" id="1908257"/>
    <lineage>
        <taxon>Bacteria</taxon>
        <taxon>Pseudomonadati</taxon>
        <taxon>Pseudomonadota</taxon>
        <taxon>Gammaproteobacteria</taxon>
        <taxon>Pasteurellales</taxon>
        <taxon>Pasteurellaceae</taxon>
        <taxon>Rodentibacter</taxon>
    </lineage>
</organism>
<accession>A0A1V3IIV2</accession>
<comment type="caution">
    <text evidence="1">The sequence shown here is derived from an EMBL/GenBank/DDBJ whole genome shotgun (WGS) entry which is preliminary data.</text>
</comment>
<evidence type="ECO:0000313" key="1">
    <source>
        <dbReference type="EMBL" id="OOF40944.1"/>
    </source>
</evidence>
<dbReference type="RefSeq" id="WP_077493377.1">
    <property type="nucleotide sequence ID" value="NZ_MLHG01000015.1"/>
</dbReference>
<dbReference type="Pfam" id="PF13262">
    <property type="entry name" value="DUF4054"/>
    <property type="match status" value="1"/>
</dbReference>
<evidence type="ECO:0000313" key="2">
    <source>
        <dbReference type="Proteomes" id="UP000189426"/>
    </source>
</evidence>
<reference evidence="1 2" key="1">
    <citation type="submission" date="2016-10" db="EMBL/GenBank/DDBJ databases">
        <title>Rodentibacter gen. nov. and new species.</title>
        <authorList>
            <person name="Christensen H."/>
        </authorList>
    </citation>
    <scope>NUCLEOTIDE SEQUENCE [LARGE SCALE GENOMIC DNA]</scope>
    <source>
        <strain evidence="1 2">Ppn418</strain>
    </source>
</reference>
<keyword evidence="2" id="KW-1185">Reference proteome</keyword>
<dbReference type="InterPro" id="IPR025127">
    <property type="entry name" value="DUF4054"/>
</dbReference>
<sequence length="118" mass="13351">MPLQEEFLQRYPEFNQTDINLVGLFIDDAQSEISQKRWGKLYQRGVMALTAHLLRLRLDTSENQGNAHHNLAGESAGELSVSYAVPTMDGSDQYYQLTAYGQEYLRLRKLVGIGVMVA</sequence>
<name>A0A1V3IIV2_9PAST</name>
<proteinExistence type="predicted"/>
<dbReference type="AlphaFoldDB" id="A0A1V3IIV2"/>